<reference evidence="2" key="1">
    <citation type="submission" date="2016-02" db="EMBL/GenBank/DDBJ databases">
        <authorList>
            <person name="Holder M.E."/>
            <person name="Ajami N.J."/>
            <person name="Petrosino J.F."/>
        </authorList>
    </citation>
    <scope>NUCLEOTIDE SEQUENCE [LARGE SCALE GENOMIC DNA]</scope>
    <source>
        <strain evidence="2">CCUG 45958</strain>
    </source>
</reference>
<gene>
    <name evidence="1" type="ORF">AXF13_04875</name>
</gene>
<dbReference type="Proteomes" id="UP000069241">
    <property type="component" value="Chromosome"/>
</dbReference>
<evidence type="ECO:0000313" key="1">
    <source>
        <dbReference type="EMBL" id="AMD89500.1"/>
    </source>
</evidence>
<dbReference type="RefSeq" id="WP_062251871.1">
    <property type="nucleotide sequence ID" value="NZ_CP014229.1"/>
</dbReference>
<dbReference type="AlphaFoldDB" id="A0A0X8JIK8"/>
<sequence>MSQASVPVANGYKAFGGTTAQWAASDDRLKYREMGVEYTPDGLVLIKFGIKTEGDVGTPWSELPYSSGPAGPSPAVEWDGPRLRVKNTDGTWTGWVNLQGPSVDYMWTGTSLKLKNPDGTWGDPVDLRGEPGLTGTSVPSTPSSLGGVMPRAGLSVDPDGYLDQDLTWSNRQCYRTPILVLHNGAAYKWLAVNGLGTDAGVKEPGVSGSENFWKSLAAEALEEVRSIIEEQELLRKLSIGCPKFWRSTTLPANHAYPDGSLILFDDWPEFKAVYDAGGFAGMLMPWDADAATQAANLGKFRPDAANPTGLYLPLHGGQFFRNWVLGAEREAGSSQLDALQQMTGSVKASRLWYGGDEVELSGVFSSVSHEVGNAGPGGVISTTWVFYSIHPAWSAPPQKHGP</sequence>
<accession>A0A0X8JIK8</accession>
<dbReference type="EMBL" id="CP014229">
    <property type="protein sequence ID" value="AMD89500.1"/>
    <property type="molecule type" value="Genomic_DNA"/>
</dbReference>
<evidence type="ECO:0000313" key="2">
    <source>
        <dbReference type="Proteomes" id="UP000069241"/>
    </source>
</evidence>
<organism evidence="1 2">
    <name type="scientific">Desulfovibrio fairfieldensis</name>
    <dbReference type="NCBI Taxonomy" id="44742"/>
    <lineage>
        <taxon>Bacteria</taxon>
        <taxon>Pseudomonadati</taxon>
        <taxon>Thermodesulfobacteriota</taxon>
        <taxon>Desulfovibrionia</taxon>
        <taxon>Desulfovibrionales</taxon>
        <taxon>Desulfovibrionaceae</taxon>
        <taxon>Desulfovibrio</taxon>
    </lineage>
</organism>
<keyword evidence="2" id="KW-1185">Reference proteome</keyword>
<name>A0A0X8JIK8_9BACT</name>
<dbReference type="KEGG" id="dfi:AXF13_04875"/>
<dbReference type="STRING" id="44742.AXF13_04875"/>
<proteinExistence type="predicted"/>
<protein>
    <submittedName>
        <fullName evidence="1">Uncharacterized protein</fullName>
    </submittedName>
</protein>